<dbReference type="SUPFAM" id="SSF102829">
    <property type="entry name" value="Cell division protein ZapA-like"/>
    <property type="match status" value="1"/>
</dbReference>
<dbReference type="Proteomes" id="UP001064933">
    <property type="component" value="Chromosome"/>
</dbReference>
<dbReference type="GO" id="GO:0051301">
    <property type="term" value="P:cell division"/>
    <property type="evidence" value="ECO:0007669"/>
    <property type="project" value="UniProtKB-KW"/>
</dbReference>
<feature type="region of interest" description="Disordered" evidence="1">
    <location>
        <begin position="71"/>
        <end position="97"/>
    </location>
</feature>
<accession>A0ABY6AYF6</accession>
<dbReference type="Gene3D" id="3.30.160.880">
    <property type="entry name" value="Cell division protein ZapA protomer, N-terminal domain"/>
    <property type="match status" value="1"/>
</dbReference>
<dbReference type="InterPro" id="IPR036192">
    <property type="entry name" value="Cell_div_ZapA-like_sf"/>
</dbReference>
<organism evidence="2 3">
    <name type="scientific">Roseateles amylovorans</name>
    <dbReference type="NCBI Taxonomy" id="2978473"/>
    <lineage>
        <taxon>Bacteria</taxon>
        <taxon>Pseudomonadati</taxon>
        <taxon>Pseudomonadota</taxon>
        <taxon>Betaproteobacteria</taxon>
        <taxon>Burkholderiales</taxon>
        <taxon>Sphaerotilaceae</taxon>
        <taxon>Roseateles</taxon>
    </lineage>
</organism>
<gene>
    <name evidence="2" type="ORF">N4261_14840</name>
</gene>
<keyword evidence="2" id="KW-0131">Cell cycle</keyword>
<sequence>MKQMEVTIMGQSYLLGCPEGGEAALAKAVGRVDKEMCAIRDAGRIKARERIAVLAALNLAFSLSDAAQAAGASVPHGAPGSLNGAQDGSHDGPMEGAALPDLDALMKRIDEALVQDGQLL</sequence>
<evidence type="ECO:0000313" key="3">
    <source>
        <dbReference type="Proteomes" id="UP001064933"/>
    </source>
</evidence>
<dbReference type="InterPro" id="IPR042233">
    <property type="entry name" value="Cell_div_ZapA_N"/>
</dbReference>
<name>A0ABY6AYF6_9BURK</name>
<protein>
    <submittedName>
        <fullName evidence="2">Cell division protein ZapA</fullName>
    </submittedName>
</protein>
<proteinExistence type="predicted"/>
<evidence type="ECO:0000256" key="1">
    <source>
        <dbReference type="SAM" id="MobiDB-lite"/>
    </source>
</evidence>
<evidence type="ECO:0000313" key="2">
    <source>
        <dbReference type="EMBL" id="UXH76338.1"/>
    </source>
</evidence>
<keyword evidence="2" id="KW-0132">Cell division</keyword>
<dbReference type="EMBL" id="CP104562">
    <property type="protein sequence ID" value="UXH76338.1"/>
    <property type="molecule type" value="Genomic_DNA"/>
</dbReference>
<dbReference type="RefSeq" id="WP_261756069.1">
    <property type="nucleotide sequence ID" value="NZ_CP104562.2"/>
</dbReference>
<reference evidence="2" key="1">
    <citation type="submission" date="2022-10" db="EMBL/GenBank/DDBJ databases">
        <title>Characterization and whole genome sequencing of a new Roseateles species, isolated from fresh water.</title>
        <authorList>
            <person name="Guliayeva D.Y."/>
            <person name="Akhremchuk A.E."/>
            <person name="Sikolenko M.A."/>
            <person name="Valentovich L.N."/>
            <person name="Sidarenka A.V."/>
        </authorList>
    </citation>
    <scope>NUCLEOTIDE SEQUENCE</scope>
    <source>
        <strain evidence="2">BIM B-1768</strain>
    </source>
</reference>
<dbReference type="InterPro" id="IPR007838">
    <property type="entry name" value="Cell_div_ZapA-like"/>
</dbReference>
<keyword evidence="3" id="KW-1185">Reference proteome</keyword>
<dbReference type="Pfam" id="PF05164">
    <property type="entry name" value="ZapA"/>
    <property type="match status" value="1"/>
</dbReference>